<evidence type="ECO:0000313" key="2">
    <source>
        <dbReference type="EMBL" id="EGT36457.1"/>
    </source>
</evidence>
<feature type="compositionally biased region" description="Basic and acidic residues" evidence="1">
    <location>
        <begin position="17"/>
        <end position="32"/>
    </location>
</feature>
<dbReference type="InParanoid" id="G0NS55"/>
<keyword evidence="3" id="KW-1185">Reference proteome</keyword>
<gene>
    <name evidence="2" type="ORF">CAEBREN_11249</name>
</gene>
<evidence type="ECO:0000313" key="3">
    <source>
        <dbReference type="Proteomes" id="UP000008068"/>
    </source>
</evidence>
<protein>
    <submittedName>
        <fullName evidence="2">Uncharacterized protein</fullName>
    </submittedName>
</protein>
<evidence type="ECO:0000256" key="1">
    <source>
        <dbReference type="SAM" id="MobiDB-lite"/>
    </source>
</evidence>
<dbReference type="HOGENOM" id="CLU_2429011_0_0_1"/>
<sequence length="91" mass="10826">MVELKVQTDARPGPVGNEKENPVGEGVHKDGEAQTEAQQEDQILNQDRSLDFIPLEIWKGYQRFIRQEIEMWKMWRMQLQRVLMEVEDEKK</sequence>
<proteinExistence type="predicted"/>
<feature type="region of interest" description="Disordered" evidence="1">
    <location>
        <begin position="1"/>
        <end position="43"/>
    </location>
</feature>
<dbReference type="Proteomes" id="UP000008068">
    <property type="component" value="Unassembled WGS sequence"/>
</dbReference>
<name>G0NS55_CAEBE</name>
<reference evidence="3" key="1">
    <citation type="submission" date="2011-07" db="EMBL/GenBank/DDBJ databases">
        <authorList>
            <consortium name="Caenorhabditis brenneri Sequencing and Analysis Consortium"/>
            <person name="Wilson R.K."/>
        </authorList>
    </citation>
    <scope>NUCLEOTIDE SEQUENCE [LARGE SCALE GENOMIC DNA]</scope>
    <source>
        <strain evidence="3">PB2801</strain>
    </source>
</reference>
<organism evidence="3">
    <name type="scientific">Caenorhabditis brenneri</name>
    <name type="common">Nematode worm</name>
    <dbReference type="NCBI Taxonomy" id="135651"/>
    <lineage>
        <taxon>Eukaryota</taxon>
        <taxon>Metazoa</taxon>
        <taxon>Ecdysozoa</taxon>
        <taxon>Nematoda</taxon>
        <taxon>Chromadorea</taxon>
        <taxon>Rhabditida</taxon>
        <taxon>Rhabditina</taxon>
        <taxon>Rhabditomorpha</taxon>
        <taxon>Rhabditoidea</taxon>
        <taxon>Rhabditidae</taxon>
        <taxon>Peloderinae</taxon>
        <taxon>Caenorhabditis</taxon>
    </lineage>
</organism>
<accession>G0NS55</accession>
<dbReference type="EMBL" id="GL379935">
    <property type="protein sequence ID" value="EGT36457.1"/>
    <property type="molecule type" value="Genomic_DNA"/>
</dbReference>
<dbReference type="AlphaFoldDB" id="G0NS55"/>